<dbReference type="SUPFAM" id="SSF51316">
    <property type="entry name" value="Mss4-like"/>
    <property type="match status" value="1"/>
</dbReference>
<comment type="caution">
    <text evidence="6">The sequence shown here is derived from an EMBL/GenBank/DDBJ whole genome shotgun (WGS) entry which is preliminary data.</text>
</comment>
<keyword evidence="7" id="KW-1185">Reference proteome</keyword>
<organism evidence="6 7">
    <name type="scientific">Dimargaris verticillata</name>
    <dbReference type="NCBI Taxonomy" id="2761393"/>
    <lineage>
        <taxon>Eukaryota</taxon>
        <taxon>Fungi</taxon>
        <taxon>Fungi incertae sedis</taxon>
        <taxon>Zoopagomycota</taxon>
        <taxon>Kickxellomycotina</taxon>
        <taxon>Dimargaritomycetes</taxon>
        <taxon>Dimargaritales</taxon>
        <taxon>Dimargaritaceae</taxon>
        <taxon>Dimargaris</taxon>
    </lineage>
</organism>
<dbReference type="GO" id="GO:0046872">
    <property type="term" value="F:metal ion binding"/>
    <property type="evidence" value="ECO:0007669"/>
    <property type="project" value="UniProtKB-KW"/>
</dbReference>
<dbReference type="OrthoDB" id="406544at2759"/>
<dbReference type="PANTHER" id="PTHR33337">
    <property type="entry name" value="GFA DOMAIN-CONTAINING PROTEIN"/>
    <property type="match status" value="1"/>
</dbReference>
<evidence type="ECO:0000313" key="6">
    <source>
        <dbReference type="EMBL" id="KAJ1977678.1"/>
    </source>
</evidence>
<proteinExistence type="inferred from homology"/>
<dbReference type="PANTHER" id="PTHR33337:SF44">
    <property type="entry name" value="DUF636 DOMAIN PROTEIN (AFU_ORTHOLOGUE AFUA_1G09754)"/>
    <property type="match status" value="1"/>
</dbReference>
<keyword evidence="2" id="KW-0479">Metal-binding</keyword>
<dbReference type="EMBL" id="JANBQB010000329">
    <property type="protein sequence ID" value="KAJ1977678.1"/>
    <property type="molecule type" value="Genomic_DNA"/>
</dbReference>
<dbReference type="GO" id="GO:0016846">
    <property type="term" value="F:carbon-sulfur lyase activity"/>
    <property type="evidence" value="ECO:0007669"/>
    <property type="project" value="InterPro"/>
</dbReference>
<name>A0A9W8E908_9FUNG</name>
<feature type="domain" description="CENP-V/GFA" evidence="5">
    <location>
        <begin position="6"/>
        <end position="139"/>
    </location>
</feature>
<evidence type="ECO:0000256" key="3">
    <source>
        <dbReference type="ARBA" id="ARBA00022833"/>
    </source>
</evidence>
<evidence type="ECO:0000259" key="5">
    <source>
        <dbReference type="PROSITE" id="PS51891"/>
    </source>
</evidence>
<sequence>MAGTLLEGSCHCQRVQFKVRSHTPVPYMRCFCSICRKLQGGSGSNINIMGIASTLQVSAGQAHIKTYKAIPERRDPKTHKVMQEPGMNRLFCAECGSYLWGFDDKYPENVYPFASAIDTPLPTPEHVVQIKLDSAPAWAHPDQPVYQDAAHHTQLFNGYPEHSIHDWHQKHGQFKD</sequence>
<dbReference type="Proteomes" id="UP001151582">
    <property type="component" value="Unassembled WGS sequence"/>
</dbReference>
<gene>
    <name evidence="6" type="ORF">H4R34_003488</name>
</gene>
<protein>
    <recommendedName>
        <fullName evidence="5">CENP-V/GFA domain-containing protein</fullName>
    </recommendedName>
</protein>
<accession>A0A9W8E908</accession>
<comment type="similarity">
    <text evidence="1">Belongs to the Gfa family.</text>
</comment>
<dbReference type="AlphaFoldDB" id="A0A9W8E908"/>
<dbReference type="Gene3D" id="2.170.150.70">
    <property type="match status" value="1"/>
</dbReference>
<evidence type="ECO:0000256" key="2">
    <source>
        <dbReference type="ARBA" id="ARBA00022723"/>
    </source>
</evidence>
<dbReference type="InterPro" id="IPR006913">
    <property type="entry name" value="CENP-V/GFA"/>
</dbReference>
<evidence type="ECO:0000313" key="7">
    <source>
        <dbReference type="Proteomes" id="UP001151582"/>
    </source>
</evidence>
<dbReference type="PROSITE" id="PS51891">
    <property type="entry name" value="CENP_V_GFA"/>
    <property type="match status" value="1"/>
</dbReference>
<keyword evidence="3" id="KW-0862">Zinc</keyword>
<evidence type="ECO:0000256" key="4">
    <source>
        <dbReference type="ARBA" id="ARBA00023239"/>
    </source>
</evidence>
<keyword evidence="4" id="KW-0456">Lyase</keyword>
<evidence type="ECO:0000256" key="1">
    <source>
        <dbReference type="ARBA" id="ARBA00005495"/>
    </source>
</evidence>
<dbReference type="Pfam" id="PF04828">
    <property type="entry name" value="GFA"/>
    <property type="match status" value="1"/>
</dbReference>
<reference evidence="6" key="1">
    <citation type="submission" date="2022-07" db="EMBL/GenBank/DDBJ databases">
        <title>Phylogenomic reconstructions and comparative analyses of Kickxellomycotina fungi.</title>
        <authorList>
            <person name="Reynolds N.K."/>
            <person name="Stajich J.E."/>
            <person name="Barry K."/>
            <person name="Grigoriev I.V."/>
            <person name="Crous P."/>
            <person name="Smith M.E."/>
        </authorList>
    </citation>
    <scope>NUCLEOTIDE SEQUENCE</scope>
    <source>
        <strain evidence="6">RSA 567</strain>
    </source>
</reference>
<dbReference type="InterPro" id="IPR011057">
    <property type="entry name" value="Mss4-like_sf"/>
</dbReference>